<feature type="transmembrane region" description="Helical" evidence="7">
    <location>
        <begin position="118"/>
        <end position="145"/>
    </location>
</feature>
<dbReference type="CDD" id="cd06261">
    <property type="entry name" value="TM_PBP2"/>
    <property type="match status" value="1"/>
</dbReference>
<evidence type="ECO:0000256" key="7">
    <source>
        <dbReference type="RuleBase" id="RU363032"/>
    </source>
</evidence>
<evidence type="ECO:0000256" key="4">
    <source>
        <dbReference type="ARBA" id="ARBA00022692"/>
    </source>
</evidence>
<keyword evidence="10" id="KW-1185">Reference proteome</keyword>
<proteinExistence type="inferred from homology"/>
<dbReference type="Proteomes" id="UP001247754">
    <property type="component" value="Unassembled WGS sequence"/>
</dbReference>
<dbReference type="EMBL" id="JAVKPH010000008">
    <property type="protein sequence ID" value="MDR5652812.1"/>
    <property type="molecule type" value="Genomic_DNA"/>
</dbReference>
<evidence type="ECO:0000256" key="6">
    <source>
        <dbReference type="ARBA" id="ARBA00023136"/>
    </source>
</evidence>
<dbReference type="SUPFAM" id="SSF161098">
    <property type="entry name" value="MetI-like"/>
    <property type="match status" value="1"/>
</dbReference>
<keyword evidence="6 7" id="KW-0472">Membrane</keyword>
<dbReference type="Gene3D" id="1.10.3720.10">
    <property type="entry name" value="MetI-like"/>
    <property type="match status" value="1"/>
</dbReference>
<feature type="transmembrane region" description="Helical" evidence="7">
    <location>
        <begin position="91"/>
        <end position="112"/>
    </location>
</feature>
<evidence type="ECO:0000259" key="8">
    <source>
        <dbReference type="PROSITE" id="PS50928"/>
    </source>
</evidence>
<dbReference type="PANTHER" id="PTHR30151:SF20">
    <property type="entry name" value="ABC TRANSPORTER PERMEASE PROTEIN HI_0355-RELATED"/>
    <property type="match status" value="1"/>
</dbReference>
<feature type="transmembrane region" description="Helical" evidence="7">
    <location>
        <begin position="55"/>
        <end position="79"/>
    </location>
</feature>
<organism evidence="9 10">
    <name type="scientific">Ruixingdingia sedimenti</name>
    <dbReference type="NCBI Taxonomy" id="3073604"/>
    <lineage>
        <taxon>Bacteria</taxon>
        <taxon>Pseudomonadati</taxon>
        <taxon>Pseudomonadota</taxon>
        <taxon>Alphaproteobacteria</taxon>
        <taxon>Rhodobacterales</taxon>
        <taxon>Paracoccaceae</taxon>
        <taxon>Ruixingdingia</taxon>
    </lineage>
</organism>
<dbReference type="InterPro" id="IPR035906">
    <property type="entry name" value="MetI-like_sf"/>
</dbReference>
<feature type="domain" description="ABC transmembrane type-1" evidence="8">
    <location>
        <begin position="48"/>
        <end position="230"/>
    </location>
</feature>
<keyword evidence="3" id="KW-1003">Cell membrane</keyword>
<gene>
    <name evidence="9" type="ORF">RGD00_09365</name>
</gene>
<comment type="similarity">
    <text evidence="7">Belongs to the binding-protein-dependent transport system permease family.</text>
</comment>
<sequence>MRIVLPLLPLLALVTVWQGLVWVLAMPHFILPGPGRVLAALWQSRALIAEHALVTLAEVLAGLALGAILGGLSAVGLVLSPAARRLVQPMLVISQAIPVFALAPVFTLWFGYGMASKVAMALLIIYFPVTSAFFDALMATPPGWLAQARVMGADARTALWRIRIPAALPGFLSGLRMAAVYAPIGAVIGEWVGASRGLGYLMLLANGRAKIDLMFATVLVVAALALSLHRGVDVLSARLLARRMQASKRLPHET</sequence>
<evidence type="ECO:0000256" key="2">
    <source>
        <dbReference type="ARBA" id="ARBA00022448"/>
    </source>
</evidence>
<comment type="subcellular location">
    <subcellularLocation>
        <location evidence="1 7">Cell membrane</location>
        <topology evidence="1 7">Multi-pass membrane protein</topology>
    </subcellularLocation>
</comment>
<keyword evidence="5 7" id="KW-1133">Transmembrane helix</keyword>
<protein>
    <submittedName>
        <fullName evidence="9">ABC transporter permease</fullName>
    </submittedName>
</protein>
<evidence type="ECO:0000256" key="5">
    <source>
        <dbReference type="ARBA" id="ARBA00022989"/>
    </source>
</evidence>
<dbReference type="InterPro" id="IPR000515">
    <property type="entry name" value="MetI-like"/>
</dbReference>
<feature type="transmembrane region" description="Helical" evidence="7">
    <location>
        <begin position="166"/>
        <end position="193"/>
    </location>
</feature>
<keyword evidence="2 7" id="KW-0813">Transport</keyword>
<dbReference type="PANTHER" id="PTHR30151">
    <property type="entry name" value="ALKANE SULFONATE ABC TRANSPORTER-RELATED, MEMBRANE SUBUNIT"/>
    <property type="match status" value="1"/>
</dbReference>
<feature type="transmembrane region" description="Helical" evidence="7">
    <location>
        <begin position="213"/>
        <end position="241"/>
    </location>
</feature>
<name>A0ABU1F7G3_9RHOB</name>
<dbReference type="RefSeq" id="WP_310457057.1">
    <property type="nucleotide sequence ID" value="NZ_JAVKPH010000008.1"/>
</dbReference>
<dbReference type="Pfam" id="PF00528">
    <property type="entry name" value="BPD_transp_1"/>
    <property type="match status" value="1"/>
</dbReference>
<keyword evidence="4 7" id="KW-0812">Transmembrane</keyword>
<evidence type="ECO:0000313" key="10">
    <source>
        <dbReference type="Proteomes" id="UP001247754"/>
    </source>
</evidence>
<accession>A0ABU1F7G3</accession>
<evidence type="ECO:0000313" key="9">
    <source>
        <dbReference type="EMBL" id="MDR5652812.1"/>
    </source>
</evidence>
<dbReference type="PROSITE" id="PS50928">
    <property type="entry name" value="ABC_TM1"/>
    <property type="match status" value="1"/>
</dbReference>
<evidence type="ECO:0000256" key="1">
    <source>
        <dbReference type="ARBA" id="ARBA00004651"/>
    </source>
</evidence>
<reference evidence="9 10" key="1">
    <citation type="submission" date="2023-09" db="EMBL/GenBank/DDBJ databases">
        <title>Xinfangfangia sedmenti sp. nov., isolated the sedment.</title>
        <authorList>
            <person name="Xu L."/>
        </authorList>
    </citation>
    <scope>NUCLEOTIDE SEQUENCE [LARGE SCALE GENOMIC DNA]</scope>
    <source>
        <strain evidence="9 10">LG-4</strain>
    </source>
</reference>
<comment type="caution">
    <text evidence="9">The sequence shown here is derived from an EMBL/GenBank/DDBJ whole genome shotgun (WGS) entry which is preliminary data.</text>
</comment>
<evidence type="ECO:0000256" key="3">
    <source>
        <dbReference type="ARBA" id="ARBA00022475"/>
    </source>
</evidence>